<name>A0ABD1PEX2_9LAMI</name>
<organism evidence="1 2">
    <name type="scientific">Abeliophyllum distichum</name>
    <dbReference type="NCBI Taxonomy" id="126358"/>
    <lineage>
        <taxon>Eukaryota</taxon>
        <taxon>Viridiplantae</taxon>
        <taxon>Streptophyta</taxon>
        <taxon>Embryophyta</taxon>
        <taxon>Tracheophyta</taxon>
        <taxon>Spermatophyta</taxon>
        <taxon>Magnoliopsida</taxon>
        <taxon>eudicotyledons</taxon>
        <taxon>Gunneridae</taxon>
        <taxon>Pentapetalae</taxon>
        <taxon>asterids</taxon>
        <taxon>lamiids</taxon>
        <taxon>Lamiales</taxon>
        <taxon>Oleaceae</taxon>
        <taxon>Forsythieae</taxon>
        <taxon>Abeliophyllum</taxon>
    </lineage>
</organism>
<dbReference type="Proteomes" id="UP001604336">
    <property type="component" value="Unassembled WGS sequence"/>
</dbReference>
<protein>
    <submittedName>
        <fullName evidence="1">Uncharacterized protein</fullName>
    </submittedName>
</protein>
<evidence type="ECO:0000313" key="1">
    <source>
        <dbReference type="EMBL" id="KAL2461156.1"/>
    </source>
</evidence>
<evidence type="ECO:0000313" key="2">
    <source>
        <dbReference type="Proteomes" id="UP001604336"/>
    </source>
</evidence>
<proteinExistence type="predicted"/>
<comment type="caution">
    <text evidence="1">The sequence shown here is derived from an EMBL/GenBank/DDBJ whole genome shotgun (WGS) entry which is preliminary data.</text>
</comment>
<sequence length="138" mass="15523">MEDYYFLLFNQAPNLVHRILQRGLNNVGDGGCVHPNDGVWNKSGGKNNGSVGNNGVEPYAHGFGGNNGVEPYTHCFVRNNGGVGNNGVGFSLDTLNIYNYLNKYSITWWTYCPELPAAMGLCWEQQWCWKQWCRVCPR</sequence>
<gene>
    <name evidence="1" type="ORF">Adt_44576</name>
</gene>
<keyword evidence="2" id="KW-1185">Reference proteome</keyword>
<dbReference type="AlphaFoldDB" id="A0ABD1PEX2"/>
<reference evidence="2" key="1">
    <citation type="submission" date="2024-07" db="EMBL/GenBank/DDBJ databases">
        <title>Two chromosome-level genome assemblies of Korean endemic species Abeliophyllum distichum and Forsythia ovata (Oleaceae).</title>
        <authorList>
            <person name="Jang H."/>
        </authorList>
    </citation>
    <scope>NUCLEOTIDE SEQUENCE [LARGE SCALE GENOMIC DNA]</scope>
</reference>
<accession>A0ABD1PEX2</accession>
<dbReference type="EMBL" id="JBFOLK010000014">
    <property type="protein sequence ID" value="KAL2461156.1"/>
    <property type="molecule type" value="Genomic_DNA"/>
</dbReference>